<dbReference type="InterPro" id="IPR005325">
    <property type="entry name" value="DUF308_memb"/>
</dbReference>
<feature type="transmembrane region" description="Helical" evidence="1">
    <location>
        <begin position="77"/>
        <end position="98"/>
    </location>
</feature>
<dbReference type="AlphaFoldDB" id="A0A0T9R3L8"/>
<organism evidence="2 5">
    <name type="scientific">Yersinia pekkanenii</name>
    <dbReference type="NCBI Taxonomy" id="1288385"/>
    <lineage>
        <taxon>Bacteria</taxon>
        <taxon>Pseudomonadati</taxon>
        <taxon>Pseudomonadota</taxon>
        <taxon>Gammaproteobacteria</taxon>
        <taxon>Enterobacterales</taxon>
        <taxon>Yersiniaceae</taxon>
        <taxon>Yersinia</taxon>
    </lineage>
</organism>
<dbReference type="EMBL" id="CQAZ01000049">
    <property type="protein sequence ID" value="CNI43128.1"/>
    <property type="molecule type" value="Genomic_DNA"/>
</dbReference>
<dbReference type="GO" id="GO:0005886">
    <property type="term" value="C:plasma membrane"/>
    <property type="evidence" value="ECO:0007669"/>
    <property type="project" value="TreeGrafter"/>
</dbReference>
<feature type="transmembrane region" description="Helical" evidence="1">
    <location>
        <begin position="49"/>
        <end position="70"/>
    </location>
</feature>
<dbReference type="EMBL" id="CWJL01000020">
    <property type="protein sequence ID" value="CRY68375.1"/>
    <property type="molecule type" value="Genomic_DNA"/>
</dbReference>
<feature type="transmembrane region" description="Helical" evidence="1">
    <location>
        <begin position="162"/>
        <end position="187"/>
    </location>
</feature>
<dbReference type="PANTHER" id="PTHR34989:SF1">
    <property type="entry name" value="PROTEIN HDED"/>
    <property type="match status" value="1"/>
</dbReference>
<keyword evidence="1" id="KW-0472">Membrane</keyword>
<keyword evidence="1" id="KW-0812">Transmembrane</keyword>
<dbReference type="Proteomes" id="UP000045840">
    <property type="component" value="Unassembled WGS sequence"/>
</dbReference>
<reference evidence="5" key="2">
    <citation type="submission" date="2015-03" db="EMBL/GenBank/DDBJ databases">
        <authorList>
            <consortium name="Pathogen Informatics"/>
        </authorList>
    </citation>
    <scope>NUCLEOTIDE SEQUENCE [LARGE SCALE GENOMIC DNA]</scope>
    <source>
        <strain evidence="5">A125KOH2</strain>
    </source>
</reference>
<evidence type="ECO:0000256" key="1">
    <source>
        <dbReference type="SAM" id="Phobius"/>
    </source>
</evidence>
<evidence type="ECO:0000313" key="4">
    <source>
        <dbReference type="Proteomes" id="UP000044625"/>
    </source>
</evidence>
<proteinExistence type="predicted"/>
<evidence type="ECO:0000313" key="5">
    <source>
        <dbReference type="Proteomes" id="UP000045840"/>
    </source>
</evidence>
<feature type="transmembrane region" description="Helical" evidence="1">
    <location>
        <begin position="104"/>
        <end position="125"/>
    </location>
</feature>
<accession>A0A0T9R3L8</accession>
<sequence>MLNIDQKYLMNLDEGTLKKQRLIMRVIAVLLLLGGIFCLINPLASGVVLSKIIGVLLLLSGIAMVIGMVANRRSHDVWPMVTGILLGVAYLVMGYVFITNPAIGMISLAVVLAVLFAFGGVIRLITGVKMWGVPGAWLQILLGVLDLIITYLLVSAGPLMSITMVTTLVGIEMLFSSFSCFMVAGLYKRNS</sequence>
<dbReference type="NCBIfam" id="NF007577">
    <property type="entry name" value="PRK10209.1"/>
    <property type="match status" value="1"/>
</dbReference>
<name>A0A0T9R3L8_9GAMM</name>
<keyword evidence="1" id="KW-1133">Transmembrane helix</keyword>
<protein>
    <submittedName>
        <fullName evidence="2">Acid-resistance membrane protein</fullName>
    </submittedName>
</protein>
<dbReference type="Pfam" id="PF03729">
    <property type="entry name" value="DUF308"/>
    <property type="match status" value="1"/>
</dbReference>
<keyword evidence="4" id="KW-1185">Reference proteome</keyword>
<reference evidence="3 4" key="1">
    <citation type="submission" date="2015-03" db="EMBL/GenBank/DDBJ databases">
        <authorList>
            <consortium name="Pathogen Informatics"/>
            <person name="Murphy D."/>
        </authorList>
    </citation>
    <scope>NUCLEOTIDE SEQUENCE [LARGE SCALE GENOMIC DNA]</scope>
    <source>
        <strain evidence="4">type strain: CIP110230</strain>
        <strain evidence="3">Type strain: CIP110230</strain>
    </source>
</reference>
<evidence type="ECO:0000313" key="2">
    <source>
        <dbReference type="EMBL" id="CNI43128.1"/>
    </source>
</evidence>
<dbReference type="RefSeq" id="WP_049614856.1">
    <property type="nucleotide sequence ID" value="NZ_CAWMMU010000020.1"/>
</dbReference>
<gene>
    <name evidence="2" type="primary">hdeD</name>
    <name evidence="2" type="ORF">ERS008529_04005</name>
    <name evidence="3" type="ORF">ERS137968_03485</name>
</gene>
<dbReference type="InterPro" id="IPR052712">
    <property type="entry name" value="Acid_resist_chaperone_HdeD"/>
</dbReference>
<reference evidence="2" key="3">
    <citation type="submission" date="2015-03" db="EMBL/GenBank/DDBJ databases">
        <authorList>
            <person name="Murphy D."/>
        </authorList>
    </citation>
    <scope>NUCLEOTIDE SEQUENCE [LARGE SCALE GENOMIC DNA]</scope>
    <source>
        <strain evidence="2">A125KOH2</strain>
    </source>
</reference>
<dbReference type="STRING" id="1288385.ERS137968_03485"/>
<feature type="transmembrane region" description="Helical" evidence="1">
    <location>
        <begin position="137"/>
        <end position="156"/>
    </location>
</feature>
<dbReference type="Proteomes" id="UP000044625">
    <property type="component" value="Unassembled WGS sequence"/>
</dbReference>
<dbReference type="OrthoDB" id="6591996at2"/>
<feature type="transmembrane region" description="Helical" evidence="1">
    <location>
        <begin position="22"/>
        <end position="43"/>
    </location>
</feature>
<dbReference type="PANTHER" id="PTHR34989">
    <property type="entry name" value="PROTEIN HDED"/>
    <property type="match status" value="1"/>
</dbReference>
<evidence type="ECO:0000313" key="3">
    <source>
        <dbReference type="EMBL" id="CRY68375.1"/>
    </source>
</evidence>